<dbReference type="STRING" id="644352.J3PE64"/>
<dbReference type="EMBL" id="GL385401">
    <property type="protein sequence ID" value="EJT70764.1"/>
    <property type="molecule type" value="Genomic_DNA"/>
</dbReference>
<dbReference type="GeneID" id="20352245"/>
<organism evidence="3">
    <name type="scientific">Gaeumannomyces tritici (strain R3-111a-1)</name>
    <name type="common">Wheat and barley take-all root rot fungus</name>
    <name type="synonym">Gaeumannomyces graminis var. tritici</name>
    <dbReference type="NCBI Taxonomy" id="644352"/>
    <lineage>
        <taxon>Eukaryota</taxon>
        <taxon>Fungi</taxon>
        <taxon>Dikarya</taxon>
        <taxon>Ascomycota</taxon>
        <taxon>Pezizomycotina</taxon>
        <taxon>Sordariomycetes</taxon>
        <taxon>Sordariomycetidae</taxon>
        <taxon>Magnaporthales</taxon>
        <taxon>Magnaporthaceae</taxon>
        <taxon>Gaeumannomyces</taxon>
    </lineage>
</organism>
<dbReference type="PANTHER" id="PTHR10900">
    <property type="entry name" value="PERIOSTIN-RELATED"/>
    <property type="match status" value="1"/>
</dbReference>
<gene>
    <name evidence="4" type="primary">20352245</name>
    <name evidence="3" type="ORF">GGTG_11787</name>
</gene>
<evidence type="ECO:0000256" key="1">
    <source>
        <dbReference type="SAM" id="SignalP"/>
    </source>
</evidence>
<feature type="signal peptide" evidence="1">
    <location>
        <begin position="1"/>
        <end position="25"/>
    </location>
</feature>
<dbReference type="SUPFAM" id="SSF82153">
    <property type="entry name" value="FAS1 domain"/>
    <property type="match status" value="2"/>
</dbReference>
<reference evidence="3" key="3">
    <citation type="submission" date="2010-09" db="EMBL/GenBank/DDBJ databases">
        <title>Annotation of Gaeumannomyces graminis var. tritici R3-111a-1.</title>
        <authorList>
            <consortium name="The Broad Institute Genome Sequencing Platform"/>
            <person name="Ma L.-J."/>
            <person name="Dead R."/>
            <person name="Young S.K."/>
            <person name="Zeng Q."/>
            <person name="Gargeya S."/>
            <person name="Fitzgerald M."/>
            <person name="Haas B."/>
            <person name="Abouelleil A."/>
            <person name="Alvarado L."/>
            <person name="Arachchi H.M."/>
            <person name="Berlin A."/>
            <person name="Brown A."/>
            <person name="Chapman S.B."/>
            <person name="Chen Z."/>
            <person name="Dunbar C."/>
            <person name="Freedman E."/>
            <person name="Gearin G."/>
            <person name="Gellesch M."/>
            <person name="Goldberg J."/>
            <person name="Griggs A."/>
            <person name="Gujja S."/>
            <person name="Heiman D."/>
            <person name="Howarth C."/>
            <person name="Larson L."/>
            <person name="Lui A."/>
            <person name="MacDonald P.J.P."/>
            <person name="Mehta T."/>
            <person name="Montmayeur A."/>
            <person name="Murphy C."/>
            <person name="Neiman D."/>
            <person name="Pearson M."/>
            <person name="Priest M."/>
            <person name="Roberts A."/>
            <person name="Saif S."/>
            <person name="Shea T."/>
            <person name="Shenoy N."/>
            <person name="Sisk P."/>
            <person name="Stolte C."/>
            <person name="Sykes S."/>
            <person name="Yandava C."/>
            <person name="Wortman J."/>
            <person name="Nusbaum C."/>
            <person name="Birren B."/>
        </authorList>
    </citation>
    <scope>NUCLEOTIDE SEQUENCE</scope>
    <source>
        <strain evidence="3">R3-111a-1</strain>
    </source>
</reference>
<dbReference type="PANTHER" id="PTHR10900:SF77">
    <property type="entry name" value="FI19380P1"/>
    <property type="match status" value="1"/>
</dbReference>
<evidence type="ECO:0000313" key="4">
    <source>
        <dbReference type="EnsemblFungi" id="EJT70764"/>
    </source>
</evidence>
<accession>J3PE64</accession>
<dbReference type="GO" id="GO:0016236">
    <property type="term" value="P:macroautophagy"/>
    <property type="evidence" value="ECO:0007669"/>
    <property type="project" value="TreeGrafter"/>
</dbReference>
<dbReference type="RefSeq" id="XP_009227942.1">
    <property type="nucleotide sequence ID" value="XM_009229678.1"/>
</dbReference>
<feature type="domain" description="FAS1" evidence="2">
    <location>
        <begin position="30"/>
        <end position="175"/>
    </location>
</feature>
<dbReference type="eggNOG" id="KOG1437">
    <property type="taxonomic scope" value="Eukaryota"/>
</dbReference>
<feature type="chain" id="PRO_5015095281" description="FAS1 domain-containing protein" evidence="1">
    <location>
        <begin position="26"/>
        <end position="417"/>
    </location>
</feature>
<reference evidence="4" key="4">
    <citation type="journal article" date="2015" name="G3 (Bethesda)">
        <title>Genome sequences of three phytopathogenic species of the Magnaporthaceae family of fungi.</title>
        <authorList>
            <person name="Okagaki L.H."/>
            <person name="Nunes C.C."/>
            <person name="Sailsbery J."/>
            <person name="Clay B."/>
            <person name="Brown D."/>
            <person name="John T."/>
            <person name="Oh Y."/>
            <person name="Young N."/>
            <person name="Fitzgerald M."/>
            <person name="Haas B.J."/>
            <person name="Zeng Q."/>
            <person name="Young S."/>
            <person name="Adiconis X."/>
            <person name="Fan L."/>
            <person name="Levin J.Z."/>
            <person name="Mitchell T.K."/>
            <person name="Okubara P.A."/>
            <person name="Farman M.L."/>
            <person name="Kohn L.M."/>
            <person name="Birren B."/>
            <person name="Ma L.-J."/>
            <person name="Dean R.A."/>
        </authorList>
    </citation>
    <scope>NUCLEOTIDE SEQUENCE</scope>
    <source>
        <strain evidence="4">R3-111a-1</strain>
    </source>
</reference>
<dbReference type="SMART" id="SM00554">
    <property type="entry name" value="FAS1"/>
    <property type="match status" value="2"/>
</dbReference>
<keyword evidence="1" id="KW-0732">Signal</keyword>
<dbReference type="VEuPathDB" id="FungiDB:GGTG_11787"/>
<dbReference type="AlphaFoldDB" id="J3PE64"/>
<evidence type="ECO:0000313" key="5">
    <source>
        <dbReference type="Proteomes" id="UP000006039"/>
    </source>
</evidence>
<dbReference type="InterPro" id="IPR036378">
    <property type="entry name" value="FAS1_dom_sf"/>
</dbReference>
<name>J3PE64_GAET3</name>
<keyword evidence="5" id="KW-1185">Reference proteome</keyword>
<feature type="domain" description="FAS1" evidence="2">
    <location>
        <begin position="180"/>
        <end position="314"/>
    </location>
</feature>
<dbReference type="OrthoDB" id="286301at2759"/>
<evidence type="ECO:0000259" key="2">
    <source>
        <dbReference type="PROSITE" id="PS50213"/>
    </source>
</evidence>
<evidence type="ECO:0000313" key="3">
    <source>
        <dbReference type="EMBL" id="EJT70764.1"/>
    </source>
</evidence>
<dbReference type="Pfam" id="PF02469">
    <property type="entry name" value="Fasciclin"/>
    <property type="match status" value="2"/>
</dbReference>
<dbReference type="Gene3D" id="2.30.180.10">
    <property type="entry name" value="FAS1 domain"/>
    <property type="match status" value="2"/>
</dbReference>
<reference evidence="5" key="1">
    <citation type="submission" date="2010-07" db="EMBL/GenBank/DDBJ databases">
        <title>The genome sequence of Gaeumannomyces graminis var. tritici strain R3-111a-1.</title>
        <authorList>
            <consortium name="The Broad Institute Genome Sequencing Platform"/>
            <person name="Ma L.-J."/>
            <person name="Dead R."/>
            <person name="Young S."/>
            <person name="Zeng Q."/>
            <person name="Koehrsen M."/>
            <person name="Alvarado L."/>
            <person name="Berlin A."/>
            <person name="Chapman S.B."/>
            <person name="Chen Z."/>
            <person name="Freedman E."/>
            <person name="Gellesch M."/>
            <person name="Goldberg J."/>
            <person name="Griggs A."/>
            <person name="Gujja S."/>
            <person name="Heilman E.R."/>
            <person name="Heiman D."/>
            <person name="Hepburn T."/>
            <person name="Howarth C."/>
            <person name="Jen D."/>
            <person name="Larson L."/>
            <person name="Mehta T."/>
            <person name="Neiman D."/>
            <person name="Pearson M."/>
            <person name="Roberts A."/>
            <person name="Saif S."/>
            <person name="Shea T."/>
            <person name="Shenoy N."/>
            <person name="Sisk P."/>
            <person name="Stolte C."/>
            <person name="Sykes S."/>
            <person name="Walk T."/>
            <person name="White J."/>
            <person name="Yandava C."/>
            <person name="Haas B."/>
            <person name="Nusbaum C."/>
            <person name="Birren B."/>
        </authorList>
    </citation>
    <scope>NUCLEOTIDE SEQUENCE [LARGE SCALE GENOMIC DNA]</scope>
    <source>
        <strain evidence="5">R3-111a-1</strain>
    </source>
</reference>
<protein>
    <recommendedName>
        <fullName evidence="2">FAS1 domain-containing protein</fullName>
    </recommendedName>
</protein>
<sequence>MRFSSTLSGSLPVILSLSTLLGCSAAEDKPADLDRILGSKPELSIFWNLVKNNTDYLFQLPTLGGVTLIAPNNDSFARIQDFDAKNRTQVNALLEYHTLVGSYPLSSIAEGSRLYATTKLTDRSLTNVTAGQHATLDKQRGGDVVVTSGGGSRATLVETDVRFAGGVVHVADALMTAPRRLEVAGLTSHRAELSAFVAACYAAGVIPDMSDASDVTIFAPVTAAFQFLGPSLTSLDAADLRRVLRYHLVPGKVTPASALQNGTKLSTAAGGEGGGGARLSIRRSGNQLFVNSAKVVVPDILIANGVVHLVDGVLNPDAPDVVPDPASDAQPPVFAVSASGTVVGGPTGARAPTPFTTALPCTANCPTPTSASSARSTSTSVRSSSSSGVAVAAARCTGAAMAVAAAGVVGGVLRGIV</sequence>
<reference evidence="3" key="2">
    <citation type="submission" date="2010-07" db="EMBL/GenBank/DDBJ databases">
        <authorList>
            <consortium name="The Broad Institute Genome Sequencing Platform"/>
            <consortium name="Broad Institute Genome Sequencing Center for Infectious Disease"/>
            <person name="Ma L.-J."/>
            <person name="Dead R."/>
            <person name="Young S."/>
            <person name="Zeng Q."/>
            <person name="Koehrsen M."/>
            <person name="Alvarado L."/>
            <person name="Berlin A."/>
            <person name="Chapman S.B."/>
            <person name="Chen Z."/>
            <person name="Freedman E."/>
            <person name="Gellesch M."/>
            <person name="Goldberg J."/>
            <person name="Griggs A."/>
            <person name="Gujja S."/>
            <person name="Heilman E.R."/>
            <person name="Heiman D."/>
            <person name="Hepburn T."/>
            <person name="Howarth C."/>
            <person name="Jen D."/>
            <person name="Larson L."/>
            <person name="Mehta T."/>
            <person name="Neiman D."/>
            <person name="Pearson M."/>
            <person name="Roberts A."/>
            <person name="Saif S."/>
            <person name="Shea T."/>
            <person name="Shenoy N."/>
            <person name="Sisk P."/>
            <person name="Stolte C."/>
            <person name="Sykes S."/>
            <person name="Walk T."/>
            <person name="White J."/>
            <person name="Yandava C."/>
            <person name="Haas B."/>
            <person name="Nusbaum C."/>
            <person name="Birren B."/>
        </authorList>
    </citation>
    <scope>NUCLEOTIDE SEQUENCE</scope>
    <source>
        <strain evidence="3">R3-111a-1</strain>
    </source>
</reference>
<proteinExistence type="predicted"/>
<reference evidence="4" key="5">
    <citation type="submission" date="2018-04" db="UniProtKB">
        <authorList>
            <consortium name="EnsemblFungi"/>
        </authorList>
    </citation>
    <scope>IDENTIFICATION</scope>
    <source>
        <strain evidence="4">R3-111a-1</strain>
    </source>
</reference>
<dbReference type="InterPro" id="IPR000782">
    <property type="entry name" value="FAS1_domain"/>
</dbReference>
<dbReference type="HOGENOM" id="CLU_031281_2_3_1"/>
<dbReference type="PROSITE" id="PS51257">
    <property type="entry name" value="PROKAR_LIPOPROTEIN"/>
    <property type="match status" value="1"/>
</dbReference>
<dbReference type="PROSITE" id="PS50213">
    <property type="entry name" value="FAS1"/>
    <property type="match status" value="2"/>
</dbReference>
<dbReference type="InterPro" id="IPR050904">
    <property type="entry name" value="Adhesion/Biosynth-related"/>
</dbReference>
<dbReference type="Proteomes" id="UP000006039">
    <property type="component" value="Unassembled WGS sequence"/>
</dbReference>
<dbReference type="GO" id="GO:0000329">
    <property type="term" value="C:fungal-type vacuole membrane"/>
    <property type="evidence" value="ECO:0007669"/>
    <property type="project" value="TreeGrafter"/>
</dbReference>
<dbReference type="EnsemblFungi" id="EJT70764">
    <property type="protein sequence ID" value="EJT70764"/>
    <property type="gene ID" value="GGTG_11787"/>
</dbReference>